<evidence type="ECO:0000313" key="1">
    <source>
        <dbReference type="EMBL" id="JAH80277.1"/>
    </source>
</evidence>
<name>A0A0E9VQD4_ANGAN</name>
<reference evidence="1" key="1">
    <citation type="submission" date="2014-11" db="EMBL/GenBank/DDBJ databases">
        <authorList>
            <person name="Amaro Gonzalez C."/>
        </authorList>
    </citation>
    <scope>NUCLEOTIDE SEQUENCE</scope>
</reference>
<sequence length="14" mass="1707">MIFFNIATLVFNYN</sequence>
<dbReference type="EMBL" id="GBXM01028300">
    <property type="protein sequence ID" value="JAH80277.1"/>
    <property type="molecule type" value="Transcribed_RNA"/>
</dbReference>
<reference evidence="1" key="2">
    <citation type="journal article" date="2015" name="Fish Shellfish Immunol.">
        <title>Early steps in the European eel (Anguilla anguilla)-Vibrio vulnificus interaction in the gills: Role of the RtxA13 toxin.</title>
        <authorList>
            <person name="Callol A."/>
            <person name="Pajuelo D."/>
            <person name="Ebbesson L."/>
            <person name="Teles M."/>
            <person name="MacKenzie S."/>
            <person name="Amaro C."/>
        </authorList>
    </citation>
    <scope>NUCLEOTIDE SEQUENCE</scope>
</reference>
<protein>
    <submittedName>
        <fullName evidence="1">Uncharacterized protein</fullName>
    </submittedName>
</protein>
<proteinExistence type="predicted"/>
<organism evidence="1">
    <name type="scientific">Anguilla anguilla</name>
    <name type="common">European freshwater eel</name>
    <name type="synonym">Muraena anguilla</name>
    <dbReference type="NCBI Taxonomy" id="7936"/>
    <lineage>
        <taxon>Eukaryota</taxon>
        <taxon>Metazoa</taxon>
        <taxon>Chordata</taxon>
        <taxon>Craniata</taxon>
        <taxon>Vertebrata</taxon>
        <taxon>Euteleostomi</taxon>
        <taxon>Actinopterygii</taxon>
        <taxon>Neopterygii</taxon>
        <taxon>Teleostei</taxon>
        <taxon>Anguilliformes</taxon>
        <taxon>Anguillidae</taxon>
        <taxon>Anguilla</taxon>
    </lineage>
</organism>
<accession>A0A0E9VQD4</accession>